<accession>A0A0E9XPA8</accession>
<proteinExistence type="predicted"/>
<sequence length="49" mass="5606">MALSLFIHTHTGHTSKLRLHSKPCLHHSDCIDFFTLDKIIQGDTALYKN</sequence>
<protein>
    <submittedName>
        <fullName evidence="1">Uncharacterized protein</fullName>
    </submittedName>
</protein>
<organism evidence="1">
    <name type="scientific">Anguilla anguilla</name>
    <name type="common">European freshwater eel</name>
    <name type="synonym">Muraena anguilla</name>
    <dbReference type="NCBI Taxonomy" id="7936"/>
    <lineage>
        <taxon>Eukaryota</taxon>
        <taxon>Metazoa</taxon>
        <taxon>Chordata</taxon>
        <taxon>Craniata</taxon>
        <taxon>Vertebrata</taxon>
        <taxon>Euteleostomi</taxon>
        <taxon>Actinopterygii</taxon>
        <taxon>Neopterygii</taxon>
        <taxon>Teleostei</taxon>
        <taxon>Anguilliformes</taxon>
        <taxon>Anguillidae</taxon>
        <taxon>Anguilla</taxon>
    </lineage>
</organism>
<reference evidence="1" key="2">
    <citation type="journal article" date="2015" name="Fish Shellfish Immunol.">
        <title>Early steps in the European eel (Anguilla anguilla)-Vibrio vulnificus interaction in the gills: Role of the RtxA13 toxin.</title>
        <authorList>
            <person name="Callol A."/>
            <person name="Pajuelo D."/>
            <person name="Ebbesson L."/>
            <person name="Teles M."/>
            <person name="MacKenzie S."/>
            <person name="Amaro C."/>
        </authorList>
    </citation>
    <scope>NUCLEOTIDE SEQUENCE</scope>
</reference>
<name>A0A0E9XPA8_ANGAN</name>
<dbReference type="AlphaFoldDB" id="A0A0E9XPA8"/>
<evidence type="ECO:0000313" key="1">
    <source>
        <dbReference type="EMBL" id="JAI04475.1"/>
    </source>
</evidence>
<dbReference type="EMBL" id="GBXM01004103">
    <property type="protein sequence ID" value="JAI04475.1"/>
    <property type="molecule type" value="Transcribed_RNA"/>
</dbReference>
<reference evidence="1" key="1">
    <citation type="submission" date="2014-11" db="EMBL/GenBank/DDBJ databases">
        <authorList>
            <person name="Amaro Gonzalez C."/>
        </authorList>
    </citation>
    <scope>NUCLEOTIDE SEQUENCE</scope>
</reference>